<reference evidence="2" key="1">
    <citation type="submission" date="2019-07" db="EMBL/GenBank/DDBJ databases">
        <authorList>
            <person name="Alioto T."/>
            <person name="Alioto T."/>
            <person name="Gomez Garrido J."/>
        </authorList>
    </citation>
    <scope>NUCLEOTIDE SEQUENCE [LARGE SCALE GENOMIC DNA]</scope>
</reference>
<evidence type="ECO:0000313" key="3">
    <source>
        <dbReference type="Proteomes" id="UP000327085"/>
    </source>
</evidence>
<reference evidence="3" key="2">
    <citation type="journal article" date="2020" name="Plant J.">
        <title>Transposons played a major role in the diversification between the closely related almond and peach genomes: results from the almond genome sequence.</title>
        <authorList>
            <person name="Alioto T."/>
            <person name="Alexiou K.G."/>
            <person name="Bardil A."/>
            <person name="Barteri F."/>
            <person name="Castanera R."/>
            <person name="Cruz F."/>
            <person name="Dhingra A."/>
            <person name="Duval H."/>
            <person name="Fernandez I Marti A."/>
            <person name="Frias L."/>
            <person name="Galan B."/>
            <person name="Garcia J.L."/>
            <person name="Howad W."/>
            <person name="Gomez-Garrido J."/>
            <person name="Gut M."/>
            <person name="Julca I."/>
            <person name="Morata J."/>
            <person name="Puigdomenech P."/>
            <person name="Ribeca P."/>
            <person name="Rubio Cabetas M.J."/>
            <person name="Vlasova A."/>
            <person name="Wirthensohn M."/>
            <person name="Garcia-Mas J."/>
            <person name="Gabaldon T."/>
            <person name="Casacuberta J.M."/>
            <person name="Arus P."/>
        </authorList>
    </citation>
    <scope>NUCLEOTIDE SEQUENCE [LARGE SCALE GENOMIC DNA]</scope>
    <source>
        <strain evidence="3">cv. Texas</strain>
    </source>
</reference>
<proteinExistence type="predicted"/>
<accession>A0A5E4G4S5</accession>
<keyword evidence="4" id="KW-1185">Reference proteome</keyword>
<dbReference type="Gramene" id="VVA34726">
    <property type="protein sequence ID" value="VVA34726"/>
    <property type="gene ID" value="Prudul26B003289"/>
</dbReference>
<dbReference type="EMBL" id="CABIKO010000349">
    <property type="protein sequence ID" value="VVA34726.1"/>
    <property type="molecule type" value="Genomic_DNA"/>
</dbReference>
<dbReference type="EMBL" id="JAJFAZ020000001">
    <property type="protein sequence ID" value="KAI5350889.1"/>
    <property type="molecule type" value="Genomic_DNA"/>
</dbReference>
<reference evidence="1 4" key="3">
    <citation type="journal article" date="2022" name="G3 (Bethesda)">
        <title>Whole-genome sequence and methylome profiling of the almond [Prunus dulcis (Mill.) D.A. Webb] cultivar 'Nonpareil'.</title>
        <authorList>
            <person name="D'Amico-Willman K.M."/>
            <person name="Ouma W.Z."/>
            <person name="Meulia T."/>
            <person name="Sideli G.M."/>
            <person name="Gradziel T.M."/>
            <person name="Fresnedo-Ramirez J."/>
        </authorList>
    </citation>
    <scope>NUCLEOTIDE SEQUENCE [LARGE SCALE GENOMIC DNA]</scope>
    <source>
        <strain evidence="1">Clone GOH B32 T37-40</strain>
    </source>
</reference>
<sequence>MLKVLEIEDEQQPRSAGVERCCFRNCCFTTGIERDCAVCLFESPSVYLLDVFEGKSLKIEDKQPPPSAGSRDVEFLKVCRDAASGIVIYRSGSIVRLRCLFGGVERRRFRNSYFTGSRVIVRFVGLNLSVYLLDVFEGQRCEFLEIEDKQPPRSAGV</sequence>
<gene>
    <name evidence="2" type="ORF">ALMOND_2B003289</name>
    <name evidence="1" type="ORF">L3X38_003780</name>
</gene>
<evidence type="ECO:0000313" key="4">
    <source>
        <dbReference type="Proteomes" id="UP001054821"/>
    </source>
</evidence>
<protein>
    <submittedName>
        <fullName evidence="2">Uncharacterized protein</fullName>
    </submittedName>
</protein>
<dbReference type="AlphaFoldDB" id="A0A5E4G4S5"/>
<dbReference type="Proteomes" id="UP000327085">
    <property type="component" value="Unassembled WGS sequence"/>
</dbReference>
<evidence type="ECO:0000313" key="1">
    <source>
        <dbReference type="EMBL" id="KAI5350889.1"/>
    </source>
</evidence>
<evidence type="ECO:0000313" key="2">
    <source>
        <dbReference type="EMBL" id="VVA34726.1"/>
    </source>
</evidence>
<dbReference type="Proteomes" id="UP001054821">
    <property type="component" value="Chromosome 1"/>
</dbReference>
<organism evidence="2 3">
    <name type="scientific">Prunus dulcis</name>
    <name type="common">Almond</name>
    <name type="synonym">Amygdalus dulcis</name>
    <dbReference type="NCBI Taxonomy" id="3755"/>
    <lineage>
        <taxon>Eukaryota</taxon>
        <taxon>Viridiplantae</taxon>
        <taxon>Streptophyta</taxon>
        <taxon>Embryophyta</taxon>
        <taxon>Tracheophyta</taxon>
        <taxon>Spermatophyta</taxon>
        <taxon>Magnoliopsida</taxon>
        <taxon>eudicotyledons</taxon>
        <taxon>Gunneridae</taxon>
        <taxon>Pentapetalae</taxon>
        <taxon>rosids</taxon>
        <taxon>fabids</taxon>
        <taxon>Rosales</taxon>
        <taxon>Rosaceae</taxon>
        <taxon>Amygdaloideae</taxon>
        <taxon>Amygdaleae</taxon>
        <taxon>Prunus</taxon>
    </lineage>
</organism>
<dbReference type="InParanoid" id="A0A5E4G4S5"/>
<name>A0A5E4G4S5_PRUDU</name>